<dbReference type="PANTHER" id="PTHR33516">
    <property type="entry name" value="LEXA REPRESSOR"/>
    <property type="match status" value="1"/>
</dbReference>
<dbReference type="InterPro" id="IPR006199">
    <property type="entry name" value="LexA_DNA-bd_dom"/>
</dbReference>
<name>A0AAW6U2N3_9BACT</name>
<dbReference type="InterPro" id="IPR006197">
    <property type="entry name" value="Peptidase_S24_LexA"/>
</dbReference>
<dbReference type="GO" id="GO:0003677">
    <property type="term" value="F:DNA binding"/>
    <property type="evidence" value="ECO:0007669"/>
    <property type="project" value="UniProtKB-UniRule"/>
</dbReference>
<dbReference type="CDD" id="cd06529">
    <property type="entry name" value="S24_LexA-like"/>
    <property type="match status" value="1"/>
</dbReference>
<dbReference type="EC" id="3.4.21.88" evidence="12"/>
<evidence type="ECO:0000313" key="16">
    <source>
        <dbReference type="Proteomes" id="UP001431776"/>
    </source>
</evidence>
<evidence type="ECO:0000256" key="10">
    <source>
        <dbReference type="ARBA" id="ARBA00023204"/>
    </source>
</evidence>
<dbReference type="GO" id="GO:0006508">
    <property type="term" value="P:proteolysis"/>
    <property type="evidence" value="ECO:0007669"/>
    <property type="project" value="InterPro"/>
</dbReference>
<dbReference type="NCBIfam" id="TIGR00498">
    <property type="entry name" value="lexA"/>
    <property type="match status" value="1"/>
</dbReference>
<evidence type="ECO:0000256" key="3">
    <source>
        <dbReference type="ARBA" id="ARBA00022705"/>
    </source>
</evidence>
<dbReference type="InterPro" id="IPR039418">
    <property type="entry name" value="LexA-like"/>
</dbReference>
<comment type="caution">
    <text evidence="12">Lacks conserved residue(s) required for the propagation of feature annotation.</text>
</comment>
<dbReference type="InterPro" id="IPR036388">
    <property type="entry name" value="WH-like_DNA-bd_sf"/>
</dbReference>
<protein>
    <recommendedName>
        <fullName evidence="12">LexA repressor</fullName>
        <ecNumber evidence="12">3.4.21.88</ecNumber>
    </recommendedName>
</protein>
<dbReference type="Pfam" id="PF01726">
    <property type="entry name" value="LexA_DNA_bind"/>
    <property type="match status" value="1"/>
</dbReference>
<reference evidence="15" key="1">
    <citation type="submission" date="2023-05" db="EMBL/GenBank/DDBJ databases">
        <title>Anaerotaeda fermentans gen. nov., sp. nov., a novel anaerobic planctomycete of the new family within the order Sedimentisphaerales isolated from Taman Peninsula, Russia.</title>
        <authorList>
            <person name="Khomyakova M.A."/>
            <person name="Merkel A.Y."/>
            <person name="Slobodkin A.I."/>
        </authorList>
    </citation>
    <scope>NUCLEOTIDE SEQUENCE</scope>
    <source>
        <strain evidence="15">M17dextr</strain>
    </source>
</reference>
<dbReference type="Gene3D" id="1.10.10.10">
    <property type="entry name" value="Winged helix-like DNA-binding domain superfamily/Winged helix DNA-binding domain"/>
    <property type="match status" value="1"/>
</dbReference>
<keyword evidence="6 12" id="KW-0068">Autocatalytic cleavage</keyword>
<sequence length="220" mass="24061">MQTPDSEPIDGLTPRQVEVLRRIGCFCDNQRYSPTIAELASQMRISRSTVFEHLGELQRKGLLSTSPGRARSLRLTSSGRDLLDRLDAPAPGENGDRTFGVPLLGQVAAGLPREAVENTESISLESCFGLGADLFALEVSGDSMIEENIEPGDYVICRRTNVADNGDLVVALVDDGEATLKRFYRESHCIRLQPANANYAPIHTNNCHIEGIVVGLVRRL</sequence>
<organism evidence="15 16">
    <name type="scientific">Anaerobaca lacustris</name>
    <dbReference type="NCBI Taxonomy" id="3044600"/>
    <lineage>
        <taxon>Bacteria</taxon>
        <taxon>Pseudomonadati</taxon>
        <taxon>Planctomycetota</taxon>
        <taxon>Phycisphaerae</taxon>
        <taxon>Sedimentisphaerales</taxon>
        <taxon>Anaerobacaceae</taxon>
        <taxon>Anaerobaca</taxon>
    </lineage>
</organism>
<dbReference type="SUPFAM" id="SSF46785">
    <property type="entry name" value="Winged helix' DNA-binding domain"/>
    <property type="match status" value="1"/>
</dbReference>
<evidence type="ECO:0000259" key="14">
    <source>
        <dbReference type="SMART" id="SM00347"/>
    </source>
</evidence>
<dbReference type="InterPro" id="IPR050077">
    <property type="entry name" value="LexA_repressor"/>
</dbReference>
<comment type="catalytic activity">
    <reaction evidence="12">
        <text>Hydrolysis of Ala-|-Gly bond in repressor LexA.</text>
        <dbReference type="EC" id="3.4.21.88"/>
    </reaction>
</comment>
<dbReference type="HAMAP" id="MF_00015">
    <property type="entry name" value="LexA"/>
    <property type="match status" value="1"/>
</dbReference>
<dbReference type="InterPro" id="IPR036390">
    <property type="entry name" value="WH_DNA-bd_sf"/>
</dbReference>
<keyword evidence="2 12" id="KW-0678">Repressor</keyword>
<dbReference type="PRINTS" id="PR00726">
    <property type="entry name" value="LEXASERPTASE"/>
</dbReference>
<dbReference type="Gene3D" id="2.10.109.10">
    <property type="entry name" value="Umud Fragment, subunit A"/>
    <property type="match status" value="1"/>
</dbReference>
<feature type="active site" description="For autocatalytic cleavage activity" evidence="12">
    <location>
        <position position="181"/>
    </location>
</feature>
<dbReference type="Pfam" id="PF00717">
    <property type="entry name" value="Peptidase_S24"/>
    <property type="match status" value="1"/>
</dbReference>
<keyword evidence="9 12" id="KW-0804">Transcription</keyword>
<dbReference type="InterPro" id="IPR000835">
    <property type="entry name" value="HTH_MarR-typ"/>
</dbReference>
<dbReference type="GO" id="GO:0003700">
    <property type="term" value="F:DNA-binding transcription factor activity"/>
    <property type="evidence" value="ECO:0007669"/>
    <property type="project" value="InterPro"/>
</dbReference>
<dbReference type="SUPFAM" id="SSF51306">
    <property type="entry name" value="LexA/Signal peptidase"/>
    <property type="match status" value="1"/>
</dbReference>
<evidence type="ECO:0000256" key="12">
    <source>
        <dbReference type="HAMAP-Rule" id="MF_00015"/>
    </source>
</evidence>
<accession>A0AAW6U2N3</accession>
<gene>
    <name evidence="12 15" type="primary">lexA</name>
    <name evidence="15" type="ORF">QJ522_10430</name>
</gene>
<comment type="function">
    <text evidence="12">Represses a number of genes involved in the response to DNA damage (SOS response), including recA and lexA. In the presence of single-stranded DNA, RecA interacts with LexA causing an autocatalytic cleavage which disrupts the DNA-binding part of LexA, leading to derepression of the SOS regulon and eventually DNA repair.</text>
</comment>
<dbReference type="InterPro" id="IPR015927">
    <property type="entry name" value="Peptidase_S24_S26A/B/C"/>
</dbReference>
<dbReference type="Proteomes" id="UP001431776">
    <property type="component" value="Unassembled WGS sequence"/>
</dbReference>
<proteinExistence type="inferred from homology"/>
<dbReference type="SMART" id="SM00347">
    <property type="entry name" value="HTH_MARR"/>
    <property type="match status" value="1"/>
</dbReference>
<comment type="caution">
    <text evidence="15">The sequence shown here is derived from an EMBL/GenBank/DDBJ whole genome shotgun (WGS) entry which is preliminary data.</text>
</comment>
<dbReference type="InterPro" id="IPR006200">
    <property type="entry name" value="LexA"/>
</dbReference>
<comment type="subunit">
    <text evidence="12">Homodimer.</text>
</comment>
<keyword evidence="16" id="KW-1185">Reference proteome</keyword>
<dbReference type="GO" id="GO:0006260">
    <property type="term" value="P:DNA replication"/>
    <property type="evidence" value="ECO:0007669"/>
    <property type="project" value="UniProtKB-UniRule"/>
</dbReference>
<dbReference type="GO" id="GO:0004252">
    <property type="term" value="F:serine-type endopeptidase activity"/>
    <property type="evidence" value="ECO:0007669"/>
    <property type="project" value="UniProtKB-UniRule"/>
</dbReference>
<keyword evidence="5 12" id="KW-0378">Hydrolase</keyword>
<evidence type="ECO:0000256" key="7">
    <source>
        <dbReference type="ARBA" id="ARBA00023015"/>
    </source>
</evidence>
<keyword evidence="10 12" id="KW-0234">DNA repair</keyword>
<feature type="site" description="Cleavage; by autolysis" evidence="12">
    <location>
        <begin position="109"/>
        <end position="110"/>
    </location>
</feature>
<keyword evidence="11 12" id="KW-0742">SOS response</keyword>
<evidence type="ECO:0000256" key="6">
    <source>
        <dbReference type="ARBA" id="ARBA00022813"/>
    </source>
</evidence>
<keyword evidence="4 12" id="KW-0227">DNA damage</keyword>
<keyword evidence="7 12" id="KW-0805">Transcription regulation</keyword>
<dbReference type="PANTHER" id="PTHR33516:SF2">
    <property type="entry name" value="LEXA REPRESSOR-RELATED"/>
    <property type="match status" value="1"/>
</dbReference>
<dbReference type="GO" id="GO:0045892">
    <property type="term" value="P:negative regulation of DNA-templated transcription"/>
    <property type="evidence" value="ECO:0007669"/>
    <property type="project" value="UniProtKB-UniRule"/>
</dbReference>
<evidence type="ECO:0000256" key="8">
    <source>
        <dbReference type="ARBA" id="ARBA00023125"/>
    </source>
</evidence>
<dbReference type="AlphaFoldDB" id="A0AAW6U2N3"/>
<comment type="similarity">
    <text evidence="1 12 13">Belongs to the peptidase S24 family.</text>
</comment>
<evidence type="ECO:0000256" key="13">
    <source>
        <dbReference type="RuleBase" id="RU003991"/>
    </source>
</evidence>
<dbReference type="GO" id="GO:0006281">
    <property type="term" value="P:DNA repair"/>
    <property type="evidence" value="ECO:0007669"/>
    <property type="project" value="UniProtKB-UniRule"/>
</dbReference>
<dbReference type="RefSeq" id="WP_349244864.1">
    <property type="nucleotide sequence ID" value="NZ_JASCXX010000010.1"/>
</dbReference>
<feature type="active site" description="For autocatalytic cleavage activity" evidence="12">
    <location>
        <position position="143"/>
    </location>
</feature>
<evidence type="ECO:0000256" key="2">
    <source>
        <dbReference type="ARBA" id="ARBA00022491"/>
    </source>
</evidence>
<evidence type="ECO:0000256" key="11">
    <source>
        <dbReference type="ARBA" id="ARBA00023236"/>
    </source>
</evidence>
<keyword evidence="3 12" id="KW-0235">DNA replication</keyword>
<evidence type="ECO:0000313" key="15">
    <source>
        <dbReference type="EMBL" id="MDI6449458.1"/>
    </source>
</evidence>
<evidence type="ECO:0000256" key="5">
    <source>
        <dbReference type="ARBA" id="ARBA00022801"/>
    </source>
</evidence>
<evidence type="ECO:0000256" key="1">
    <source>
        <dbReference type="ARBA" id="ARBA00007484"/>
    </source>
</evidence>
<evidence type="ECO:0000256" key="4">
    <source>
        <dbReference type="ARBA" id="ARBA00022763"/>
    </source>
</evidence>
<dbReference type="InterPro" id="IPR036286">
    <property type="entry name" value="LexA/Signal_pep-like_sf"/>
</dbReference>
<evidence type="ECO:0000256" key="9">
    <source>
        <dbReference type="ARBA" id="ARBA00023163"/>
    </source>
</evidence>
<dbReference type="EMBL" id="JASCXX010000010">
    <property type="protein sequence ID" value="MDI6449458.1"/>
    <property type="molecule type" value="Genomic_DNA"/>
</dbReference>
<feature type="domain" description="HTH marR-type" evidence="14">
    <location>
        <begin position="5"/>
        <end position="116"/>
    </location>
</feature>
<keyword evidence="8 12" id="KW-0238">DNA-binding</keyword>
<dbReference type="GO" id="GO:0009432">
    <property type="term" value="P:SOS response"/>
    <property type="evidence" value="ECO:0007669"/>
    <property type="project" value="UniProtKB-UniRule"/>
</dbReference>